<dbReference type="InterPro" id="IPR026960">
    <property type="entry name" value="RVT-Znf"/>
</dbReference>
<organism evidence="3 4">
    <name type="scientific">Hibiscus syriacus</name>
    <name type="common">Rose of Sharon</name>
    <dbReference type="NCBI Taxonomy" id="106335"/>
    <lineage>
        <taxon>Eukaryota</taxon>
        <taxon>Viridiplantae</taxon>
        <taxon>Streptophyta</taxon>
        <taxon>Embryophyta</taxon>
        <taxon>Tracheophyta</taxon>
        <taxon>Spermatophyta</taxon>
        <taxon>Magnoliopsida</taxon>
        <taxon>eudicotyledons</taxon>
        <taxon>Gunneridae</taxon>
        <taxon>Pentapetalae</taxon>
        <taxon>rosids</taxon>
        <taxon>malvids</taxon>
        <taxon>Malvales</taxon>
        <taxon>Malvaceae</taxon>
        <taxon>Malvoideae</taxon>
        <taxon>Hibiscus</taxon>
    </lineage>
</organism>
<gene>
    <name evidence="3" type="ORF">F3Y22_tig00111783pilonHSYRG00557</name>
</gene>
<comment type="caution">
    <text evidence="3">The sequence shown here is derived from an EMBL/GenBank/DDBJ whole genome shotgun (WGS) entry which is preliminary data.</text>
</comment>
<evidence type="ECO:0000259" key="2">
    <source>
        <dbReference type="Pfam" id="PF13966"/>
    </source>
</evidence>
<dbReference type="AlphaFoldDB" id="A0A6A2XCY7"/>
<proteinExistence type="predicted"/>
<sequence>MLLILMLMRIFCVIPICKDIPCSSSGEASHGDDCNSKATMESMELQVETAMEASMQSLQEINDDRQISAMNNDVHPVLDHCVIMADTTGEQEKVVFSQCGTILVAEGIGLAVSQEIKPEGPRKARVASMGVVVLLNEIKAKKKDHSNKAKSSVVSLGSENYDSVEGGRLWILWRKNLLLTVLRKCDQAIIIFVRRGLWDHLKIVENDMGSSSWVIGGDFKITARAKESSDFEVMGVHFTPDMKEMLDFPESFVEFKAQGVSVTALRRIEDERTLQAELVDLEIAESEFYRGRNIVDNTLLSQEIVKGYSRRSLSPREHRDPLSPYLFVIAMNVLYFLLDAAAKQGIFKFHPKCKRVPLTHFALLGHLPVRYLGVPLVTRKLTSKDYATLLARSRTSSTNGQIIILASGDSDTPARGARVGWNQVCSLKSEGGLGLRNLVVWSRACCLLLVRNILDDEGSLWIAWIKEYCFKSVSYWEVDCKPHFSWILTKLLKLREEARRLLCPYANWNSIKGKWIWDNIRDNREKVAWHRLDRFGVIVGNVCGLCGTGVESRDHLFADCSYTKGVWGAALCACSFSYVARTWDEHLHWMLANLKGKTLRVRVLKLAWTGFLYLIWEERNHRHHRNLIRSVDVIVNRLMEAVKIKLYRHRCIELRM</sequence>
<feature type="chain" id="PRO_5025518958" description="Reverse transcriptase zinc-binding domain-containing protein" evidence="1">
    <location>
        <begin position="20"/>
        <end position="656"/>
    </location>
</feature>
<evidence type="ECO:0000256" key="1">
    <source>
        <dbReference type="SAM" id="SignalP"/>
    </source>
</evidence>
<reference evidence="3" key="1">
    <citation type="submission" date="2019-09" db="EMBL/GenBank/DDBJ databases">
        <title>Draft genome information of white flower Hibiscus syriacus.</title>
        <authorList>
            <person name="Kim Y.-M."/>
        </authorList>
    </citation>
    <scope>NUCLEOTIDE SEQUENCE [LARGE SCALE GENOMIC DNA]</scope>
    <source>
        <strain evidence="3">YM2019G1</strain>
    </source>
</reference>
<accession>A0A6A2XCY7</accession>
<dbReference type="PANTHER" id="PTHR33116:SF76">
    <property type="entry name" value="DUF4283 DOMAIN-CONTAINING PROTEIN"/>
    <property type="match status" value="1"/>
</dbReference>
<feature type="signal peptide" evidence="1">
    <location>
        <begin position="1"/>
        <end position="19"/>
    </location>
</feature>
<evidence type="ECO:0000313" key="3">
    <source>
        <dbReference type="EMBL" id="KAE8673503.1"/>
    </source>
</evidence>
<dbReference type="Pfam" id="PF13966">
    <property type="entry name" value="zf-RVT"/>
    <property type="match status" value="1"/>
</dbReference>
<dbReference type="EMBL" id="VEPZ02001427">
    <property type="protein sequence ID" value="KAE8673503.1"/>
    <property type="molecule type" value="Genomic_DNA"/>
</dbReference>
<feature type="domain" description="Reverse transcriptase zinc-binding" evidence="2">
    <location>
        <begin position="529"/>
        <end position="567"/>
    </location>
</feature>
<keyword evidence="1" id="KW-0732">Signal</keyword>
<dbReference type="PANTHER" id="PTHR33116">
    <property type="entry name" value="REVERSE TRANSCRIPTASE ZINC-BINDING DOMAIN-CONTAINING PROTEIN-RELATED-RELATED"/>
    <property type="match status" value="1"/>
</dbReference>
<protein>
    <recommendedName>
        <fullName evidence="2">Reverse transcriptase zinc-binding domain-containing protein</fullName>
    </recommendedName>
</protein>
<evidence type="ECO:0000313" key="4">
    <source>
        <dbReference type="Proteomes" id="UP000436088"/>
    </source>
</evidence>
<dbReference type="Proteomes" id="UP000436088">
    <property type="component" value="Unassembled WGS sequence"/>
</dbReference>
<name>A0A6A2XCY7_HIBSY</name>
<keyword evidence="4" id="KW-1185">Reference proteome</keyword>